<proteinExistence type="predicted"/>
<evidence type="ECO:0000313" key="4">
    <source>
        <dbReference type="Proteomes" id="UP000231658"/>
    </source>
</evidence>
<dbReference type="SUPFAM" id="SSF53850">
    <property type="entry name" value="Periplasmic binding protein-like II"/>
    <property type="match status" value="1"/>
</dbReference>
<keyword evidence="4" id="KW-1185">Reference proteome</keyword>
<dbReference type="AlphaFoldDB" id="A0A1C3RL64"/>
<dbReference type="EMBL" id="FLYE01000047">
    <property type="protein sequence ID" value="SCA57991.1"/>
    <property type="molecule type" value="Genomic_DNA"/>
</dbReference>
<evidence type="ECO:0000313" key="3">
    <source>
        <dbReference type="EMBL" id="SCA57991.1"/>
    </source>
</evidence>
<dbReference type="STRING" id="1867952.MTBPR1_80045"/>
<dbReference type="PANTHER" id="PTHR35936:SF19">
    <property type="entry name" value="AMINO-ACID-BINDING PROTEIN YXEM-RELATED"/>
    <property type="match status" value="1"/>
</dbReference>
<sequence>MKSFLQVLTYFYQSAMKQLIRLFPNHLIPITSLLILACASPQKGLAFSFDEIQEKGEISIAVYRDFPPFSYKEKGKLKGVDVDIAKHIAKSLNVRLNLIEQTADENVDDDLRNAIWKGHYLGGQVADIMLHVPYDSLLAKRNDLVVLFGPYYREDMVLARDIKKVGKDATLAVYRFENIGVELDSLADMYLSGAFGGSIREKLLHYTTTYEAAADMIKGKTFGLMGPRSIVEGAIGSHKKAYQIGKVPTPGLSKDNWLIGAAVKNTYRQLGYAVGDILGEMVTSGQIKDIFKAHGLSYSPPPASFYN</sequence>
<dbReference type="Proteomes" id="UP000231658">
    <property type="component" value="Unassembled WGS sequence"/>
</dbReference>
<dbReference type="OrthoDB" id="6192933at2"/>
<dbReference type="Gene3D" id="3.40.190.10">
    <property type="entry name" value="Periplasmic binding protein-like II"/>
    <property type="match status" value="3"/>
</dbReference>
<feature type="domain" description="Solute-binding protein family 3/N-terminal" evidence="2">
    <location>
        <begin position="58"/>
        <end position="107"/>
    </location>
</feature>
<dbReference type="Pfam" id="PF00497">
    <property type="entry name" value="SBP_bac_3"/>
    <property type="match status" value="1"/>
</dbReference>
<reference evidence="3 4" key="1">
    <citation type="submission" date="2016-07" db="EMBL/GenBank/DDBJ databases">
        <authorList>
            <person name="Lefevre C.T."/>
        </authorList>
    </citation>
    <scope>NUCLEOTIDE SEQUENCE [LARGE SCALE GENOMIC DNA]</scope>
    <source>
        <strain evidence="3">PR1</strain>
    </source>
</reference>
<dbReference type="InterPro" id="IPR001638">
    <property type="entry name" value="Solute-binding_3/MltF_N"/>
</dbReference>
<organism evidence="3 4">
    <name type="scientific">Candidatus Terasakiella magnetica</name>
    <dbReference type="NCBI Taxonomy" id="1867952"/>
    <lineage>
        <taxon>Bacteria</taxon>
        <taxon>Pseudomonadati</taxon>
        <taxon>Pseudomonadota</taxon>
        <taxon>Alphaproteobacteria</taxon>
        <taxon>Rhodospirillales</taxon>
        <taxon>Terasakiellaceae</taxon>
        <taxon>Terasakiella</taxon>
    </lineage>
</organism>
<gene>
    <name evidence="3" type="ORF">MTBPR1_80045</name>
</gene>
<protein>
    <submittedName>
        <fullName evidence="3">Putative amino acid-binding protein</fullName>
    </submittedName>
</protein>
<accession>A0A1C3RL64</accession>
<keyword evidence="1" id="KW-0732">Signal</keyword>
<name>A0A1C3RL64_9PROT</name>
<dbReference type="PANTHER" id="PTHR35936">
    <property type="entry name" value="MEMBRANE-BOUND LYTIC MUREIN TRANSGLYCOSYLASE F"/>
    <property type="match status" value="1"/>
</dbReference>
<evidence type="ECO:0000256" key="1">
    <source>
        <dbReference type="ARBA" id="ARBA00022729"/>
    </source>
</evidence>
<evidence type="ECO:0000259" key="2">
    <source>
        <dbReference type="Pfam" id="PF00497"/>
    </source>
</evidence>